<evidence type="ECO:0000256" key="2">
    <source>
        <dbReference type="ARBA" id="ARBA00023242"/>
    </source>
</evidence>
<evidence type="ECO:0000256" key="1">
    <source>
        <dbReference type="ARBA" id="ARBA00004123"/>
    </source>
</evidence>
<dbReference type="GO" id="GO:0005634">
    <property type="term" value="C:nucleus"/>
    <property type="evidence" value="ECO:0007669"/>
    <property type="project" value="UniProtKB-SubCell"/>
</dbReference>
<dbReference type="SUPFAM" id="SSF46689">
    <property type="entry name" value="Homeodomain-like"/>
    <property type="match status" value="1"/>
</dbReference>
<dbReference type="InterPro" id="IPR009057">
    <property type="entry name" value="Homeodomain-like_sf"/>
</dbReference>
<sequence length="499" mass="56009">MDADIGRWILDFFVRQPIDDSTLCSLLSTLPVSDTDSNLKKLLLLRNIQSQISTLSGPSDDLLCLLEQLEEHDHRDNVKTVESIKRAYCAVAVHCTLKFLQNDEVECFETAVKKIWNFRVGGMVKYGGDVGLLSDELVSWKEDIAAALRDCNVRKGLLDKWKAGVGVVEAVRGFVDEVKEVMGPSFLEFATQDEATIKVLFGAEDTQEGDTLAPDDGTLRQSNGMEETEQGEKGHTLAPKDGTLTDQGEKGDTLARDDGTLRQLNGMEDTEQDIQEGAVHRRSKVRAAKQHKRLTPRTSRGVKIVDNDEMSDASPHNNYDCLSTPEVTKLQESLRSSSLELQGMVKDPLPGALEVAKNVASKMDYVDKRTDVIPAENSNLGNEGSTRPTNATKPSLMERNKTARTYEWDEFSDGSADPGTRPHLPSPKKRLVTPLKKHEDPKPLRRKRRFWSNLEEDTLRAGVQKYGMGNWKLILNMYKDIFDERTEVDLKDKWRNMTT</sequence>
<feature type="domain" description="Myb-like" evidence="4">
    <location>
        <begin position="443"/>
        <end position="498"/>
    </location>
</feature>
<reference evidence="6" key="1">
    <citation type="submission" date="2023-02" db="EMBL/GenBank/DDBJ databases">
        <title>Genome of toxic invasive species Heracleum sosnowskyi carries increased number of genes despite the absence of recent whole-genome duplications.</title>
        <authorList>
            <person name="Schelkunov M."/>
            <person name="Shtratnikova V."/>
            <person name="Makarenko M."/>
            <person name="Klepikova A."/>
            <person name="Omelchenko D."/>
            <person name="Novikova G."/>
            <person name="Obukhova E."/>
            <person name="Bogdanov V."/>
            <person name="Penin A."/>
            <person name="Logacheva M."/>
        </authorList>
    </citation>
    <scope>NUCLEOTIDE SEQUENCE</scope>
    <source>
        <strain evidence="6">Hsosn_3</strain>
        <tissue evidence="6">Leaf</tissue>
    </source>
</reference>
<dbReference type="PROSITE" id="PS50090">
    <property type="entry name" value="MYB_LIKE"/>
    <property type="match status" value="1"/>
</dbReference>
<dbReference type="InterPro" id="IPR001005">
    <property type="entry name" value="SANT/Myb"/>
</dbReference>
<dbReference type="SMART" id="SM00717">
    <property type="entry name" value="SANT"/>
    <property type="match status" value="1"/>
</dbReference>
<evidence type="ECO:0000313" key="6">
    <source>
        <dbReference type="EMBL" id="KAK1356424.1"/>
    </source>
</evidence>
<feature type="domain" description="HTH myb-type" evidence="5">
    <location>
        <begin position="445"/>
        <end position="499"/>
    </location>
</feature>
<evidence type="ECO:0000259" key="4">
    <source>
        <dbReference type="PROSITE" id="PS50090"/>
    </source>
</evidence>
<feature type="region of interest" description="Disordered" evidence="3">
    <location>
        <begin position="203"/>
        <end position="322"/>
    </location>
</feature>
<accession>A0AAD8GXE0</accession>
<keyword evidence="7" id="KW-1185">Reference proteome</keyword>
<dbReference type="PANTHER" id="PTHR46993">
    <property type="entry name" value="MYB TRANSCRIPTION FACTOR"/>
    <property type="match status" value="1"/>
</dbReference>
<feature type="compositionally biased region" description="Polar residues" evidence="3">
    <location>
        <begin position="376"/>
        <end position="393"/>
    </location>
</feature>
<feature type="compositionally biased region" description="Basic and acidic residues" evidence="3">
    <location>
        <begin position="396"/>
        <end position="407"/>
    </location>
</feature>
<feature type="compositionally biased region" description="Basic residues" evidence="3">
    <location>
        <begin position="280"/>
        <end position="295"/>
    </location>
</feature>
<feature type="compositionally biased region" description="Basic and acidic residues" evidence="3">
    <location>
        <begin position="247"/>
        <end position="260"/>
    </location>
</feature>
<gene>
    <name evidence="6" type="ORF">POM88_049680</name>
</gene>
<dbReference type="PROSITE" id="PS51294">
    <property type="entry name" value="HTH_MYB"/>
    <property type="match status" value="1"/>
</dbReference>
<dbReference type="InterPro" id="IPR017930">
    <property type="entry name" value="Myb_dom"/>
</dbReference>
<dbReference type="Gene3D" id="1.10.10.60">
    <property type="entry name" value="Homeodomain-like"/>
    <property type="match status" value="1"/>
</dbReference>
<dbReference type="AlphaFoldDB" id="A0AAD8GXE0"/>
<proteinExistence type="predicted"/>
<feature type="region of interest" description="Disordered" evidence="3">
    <location>
        <begin position="374"/>
        <end position="443"/>
    </location>
</feature>
<dbReference type="Pfam" id="PF00249">
    <property type="entry name" value="Myb_DNA-binding"/>
    <property type="match status" value="1"/>
</dbReference>
<evidence type="ECO:0000256" key="3">
    <source>
        <dbReference type="SAM" id="MobiDB-lite"/>
    </source>
</evidence>
<comment type="subcellular location">
    <subcellularLocation>
        <location evidence="1">Nucleus</location>
    </subcellularLocation>
</comment>
<organism evidence="6 7">
    <name type="scientific">Heracleum sosnowskyi</name>
    <dbReference type="NCBI Taxonomy" id="360622"/>
    <lineage>
        <taxon>Eukaryota</taxon>
        <taxon>Viridiplantae</taxon>
        <taxon>Streptophyta</taxon>
        <taxon>Embryophyta</taxon>
        <taxon>Tracheophyta</taxon>
        <taxon>Spermatophyta</taxon>
        <taxon>Magnoliopsida</taxon>
        <taxon>eudicotyledons</taxon>
        <taxon>Gunneridae</taxon>
        <taxon>Pentapetalae</taxon>
        <taxon>asterids</taxon>
        <taxon>campanulids</taxon>
        <taxon>Apiales</taxon>
        <taxon>Apiaceae</taxon>
        <taxon>Apioideae</taxon>
        <taxon>apioid superclade</taxon>
        <taxon>Tordylieae</taxon>
        <taxon>Tordyliinae</taxon>
        <taxon>Heracleum</taxon>
    </lineage>
</organism>
<evidence type="ECO:0000259" key="5">
    <source>
        <dbReference type="PROSITE" id="PS51294"/>
    </source>
</evidence>
<evidence type="ECO:0008006" key="8">
    <source>
        <dbReference type="Google" id="ProtNLM"/>
    </source>
</evidence>
<dbReference type="Proteomes" id="UP001237642">
    <property type="component" value="Unassembled WGS sequence"/>
</dbReference>
<comment type="caution">
    <text evidence="6">The sequence shown here is derived from an EMBL/GenBank/DDBJ whole genome shotgun (WGS) entry which is preliminary data.</text>
</comment>
<dbReference type="CDD" id="cd11660">
    <property type="entry name" value="SANT_TRF"/>
    <property type="match status" value="1"/>
</dbReference>
<protein>
    <recommendedName>
        <fullName evidence="8">Telomeric repeat-binding factor</fullName>
    </recommendedName>
</protein>
<keyword evidence="2" id="KW-0539">Nucleus</keyword>
<reference evidence="6" key="2">
    <citation type="submission" date="2023-05" db="EMBL/GenBank/DDBJ databases">
        <authorList>
            <person name="Schelkunov M.I."/>
        </authorList>
    </citation>
    <scope>NUCLEOTIDE SEQUENCE</scope>
    <source>
        <strain evidence="6">Hsosn_3</strain>
        <tissue evidence="6">Leaf</tissue>
    </source>
</reference>
<evidence type="ECO:0000313" key="7">
    <source>
        <dbReference type="Proteomes" id="UP001237642"/>
    </source>
</evidence>
<name>A0AAD8GXE0_9APIA</name>
<dbReference type="EMBL" id="JAUIZM010000011">
    <property type="protein sequence ID" value="KAK1356424.1"/>
    <property type="molecule type" value="Genomic_DNA"/>
</dbReference>
<dbReference type="PANTHER" id="PTHR46993:SF6">
    <property type="entry name" value="MYB TRANSCRIPTION FACTOR"/>
    <property type="match status" value="1"/>
</dbReference>